<feature type="domain" description="4Fe-4S ferredoxin-type" evidence="9">
    <location>
        <begin position="1"/>
        <end position="29"/>
    </location>
</feature>
<dbReference type="PANTHER" id="PTHR36923">
    <property type="entry name" value="FERREDOXIN"/>
    <property type="match status" value="1"/>
</dbReference>
<dbReference type="Pfam" id="PF13459">
    <property type="entry name" value="Fer4_15"/>
    <property type="match status" value="1"/>
</dbReference>
<evidence type="ECO:0000313" key="10">
    <source>
        <dbReference type="EMBL" id="CUU58222.1"/>
    </source>
</evidence>
<accession>A0A0S4QT05</accession>
<keyword evidence="5 8" id="KW-0408">Iron</keyword>
<dbReference type="GO" id="GO:0005506">
    <property type="term" value="F:iron ion binding"/>
    <property type="evidence" value="ECO:0007669"/>
    <property type="project" value="UniProtKB-UniRule"/>
</dbReference>
<proteinExistence type="predicted"/>
<dbReference type="InterPro" id="IPR017896">
    <property type="entry name" value="4Fe4S_Fe-S-bd"/>
</dbReference>
<evidence type="ECO:0000256" key="8">
    <source>
        <dbReference type="RuleBase" id="RU368020"/>
    </source>
</evidence>
<comment type="function">
    <text evidence="8">Ferredoxins are iron-sulfur proteins that transfer electrons in a wide variety of metabolic reactions.</text>
</comment>
<evidence type="ECO:0000313" key="11">
    <source>
        <dbReference type="Proteomes" id="UP000198802"/>
    </source>
</evidence>
<gene>
    <name evidence="10" type="ORF">Ga0074812_117131</name>
</gene>
<evidence type="ECO:0000256" key="2">
    <source>
        <dbReference type="ARBA" id="ARBA00022448"/>
    </source>
</evidence>
<dbReference type="Gene3D" id="3.30.70.20">
    <property type="match status" value="1"/>
</dbReference>
<evidence type="ECO:0000256" key="3">
    <source>
        <dbReference type="ARBA" id="ARBA00022723"/>
    </source>
</evidence>
<dbReference type="GO" id="GO:0051538">
    <property type="term" value="F:3 iron, 4 sulfur cluster binding"/>
    <property type="evidence" value="ECO:0007669"/>
    <property type="project" value="UniProtKB-KW"/>
</dbReference>
<evidence type="ECO:0000256" key="4">
    <source>
        <dbReference type="ARBA" id="ARBA00022982"/>
    </source>
</evidence>
<evidence type="ECO:0000259" key="9">
    <source>
        <dbReference type="PROSITE" id="PS51379"/>
    </source>
</evidence>
<dbReference type="InterPro" id="IPR051269">
    <property type="entry name" value="Fe-S_cluster_ET"/>
</dbReference>
<evidence type="ECO:0000256" key="6">
    <source>
        <dbReference type="ARBA" id="ARBA00023014"/>
    </source>
</evidence>
<keyword evidence="11" id="KW-1185">Reference proteome</keyword>
<keyword evidence="2 8" id="KW-0813">Transport</keyword>
<dbReference type="EMBL" id="FAOZ01000017">
    <property type="protein sequence ID" value="CUU58222.1"/>
    <property type="molecule type" value="Genomic_DNA"/>
</dbReference>
<keyword evidence="7" id="KW-0003">3Fe-4S</keyword>
<protein>
    <recommendedName>
        <fullName evidence="8">Ferredoxin</fullName>
    </recommendedName>
</protein>
<evidence type="ECO:0000256" key="5">
    <source>
        <dbReference type="ARBA" id="ARBA00023004"/>
    </source>
</evidence>
<dbReference type="AlphaFoldDB" id="A0A0S4QT05"/>
<evidence type="ECO:0000256" key="7">
    <source>
        <dbReference type="ARBA" id="ARBA00023291"/>
    </source>
</evidence>
<dbReference type="PROSITE" id="PS51379">
    <property type="entry name" value="4FE4S_FER_2"/>
    <property type="match status" value="1"/>
</dbReference>
<dbReference type="PANTHER" id="PTHR36923:SF3">
    <property type="entry name" value="FERREDOXIN"/>
    <property type="match status" value="1"/>
</dbReference>
<sequence>MRVTVDHDLCVGAGQCVRAAPEVFEQRDPDGKSTVLQPVPDTRYQAAVREAAARMCPARAITVVG</sequence>
<dbReference type="RefSeq" id="WP_091281038.1">
    <property type="nucleotide sequence ID" value="NZ_FAOZ01000017.1"/>
</dbReference>
<keyword evidence="3 8" id="KW-0479">Metal-binding</keyword>
<keyword evidence="4 8" id="KW-0249">Electron transport</keyword>
<name>A0A0S4QT05_9ACTN</name>
<evidence type="ECO:0000256" key="1">
    <source>
        <dbReference type="ARBA" id="ARBA00001927"/>
    </source>
</evidence>
<keyword evidence="6 8" id="KW-0411">Iron-sulfur</keyword>
<dbReference type="PRINTS" id="PR00352">
    <property type="entry name" value="3FE4SFRDOXIN"/>
</dbReference>
<dbReference type="SUPFAM" id="SSF54862">
    <property type="entry name" value="4Fe-4S ferredoxins"/>
    <property type="match status" value="1"/>
</dbReference>
<comment type="cofactor">
    <cofactor evidence="1">
        <name>[3Fe-4S] cluster</name>
        <dbReference type="ChEBI" id="CHEBI:21137"/>
    </cofactor>
</comment>
<dbReference type="InterPro" id="IPR001080">
    <property type="entry name" value="3Fe4S_ferredoxin"/>
</dbReference>
<dbReference type="Proteomes" id="UP000198802">
    <property type="component" value="Unassembled WGS sequence"/>
</dbReference>
<dbReference type="GO" id="GO:0009055">
    <property type="term" value="F:electron transfer activity"/>
    <property type="evidence" value="ECO:0007669"/>
    <property type="project" value="UniProtKB-UniRule"/>
</dbReference>
<reference evidence="11" key="1">
    <citation type="submission" date="2015-11" db="EMBL/GenBank/DDBJ databases">
        <authorList>
            <person name="Varghese N."/>
        </authorList>
    </citation>
    <scope>NUCLEOTIDE SEQUENCE [LARGE SCALE GENOMIC DNA]</scope>
    <source>
        <strain evidence="11">DSM 45899</strain>
    </source>
</reference>
<organism evidence="10 11">
    <name type="scientific">Parafrankia irregularis</name>
    <dbReference type="NCBI Taxonomy" id="795642"/>
    <lineage>
        <taxon>Bacteria</taxon>
        <taxon>Bacillati</taxon>
        <taxon>Actinomycetota</taxon>
        <taxon>Actinomycetes</taxon>
        <taxon>Frankiales</taxon>
        <taxon>Frankiaceae</taxon>
        <taxon>Parafrankia</taxon>
    </lineage>
</organism>